<dbReference type="PROSITE" id="PS50887">
    <property type="entry name" value="GGDEF"/>
    <property type="match status" value="1"/>
</dbReference>
<keyword evidence="1" id="KW-0812">Transmembrane</keyword>
<dbReference type="InterPro" id="IPR035919">
    <property type="entry name" value="EAL_sf"/>
</dbReference>
<dbReference type="Gene3D" id="3.30.110.200">
    <property type="match status" value="1"/>
</dbReference>
<dbReference type="InterPro" id="IPR032244">
    <property type="entry name" value="LapD_MoxY_N"/>
</dbReference>
<dbReference type="Gene3D" id="3.20.20.450">
    <property type="entry name" value="EAL domain"/>
    <property type="match status" value="1"/>
</dbReference>
<dbReference type="SMART" id="SM00267">
    <property type="entry name" value="GGDEF"/>
    <property type="match status" value="1"/>
</dbReference>
<dbReference type="InterPro" id="IPR043128">
    <property type="entry name" value="Rev_trsase/Diguanyl_cyclase"/>
</dbReference>
<dbReference type="GO" id="GO:0007165">
    <property type="term" value="P:signal transduction"/>
    <property type="evidence" value="ECO:0007669"/>
    <property type="project" value="InterPro"/>
</dbReference>
<evidence type="ECO:0000256" key="1">
    <source>
        <dbReference type="SAM" id="Phobius"/>
    </source>
</evidence>
<evidence type="ECO:0000259" key="4">
    <source>
        <dbReference type="PROSITE" id="PS50887"/>
    </source>
</evidence>
<dbReference type="Gene3D" id="3.30.70.270">
    <property type="match status" value="1"/>
</dbReference>
<sequence>MTLYRQLLFFGLSTIILLCVGLWVGELQRTRQFLITQLESHAQDTASSLGLSLSSLAHGTDAAVMESMINAIFDRGYYRTIQFKDVQGTVLFDRQSTVSIERVPAWFIRATPLSIPSAQAMVMNGWKQTGTVTVQSHPGYAYYTLWQAVQSASLWFAITAAIVIVAGLLRIRRLLAPLAQVEEQALALCERRFHIQERLPRTQELRRVVKAMNQMTEQVREMFEEQAALADSLQQRVYQDPLTGLGNRRFLEAQVKAKVAAKETPVNGTFLLFQIQELQGINQQLGYTIGDQLISELASDLQKTAVEQAEAIVGRLGGPDLALLLPNMDAAMATELAETRLKSLDFIKTTSSSVPSITVVCGGVTYSRPTSFNELLIHADTALNTARQEGAPGSTVIFPLDDAATVAVGKTEWKHLLDTVLANRSLVLYGQPTVSKSDKDTIIHHEILSRIPHSDGRHISAGTFLPMAEQLGLMPTLDRLILENVIALPPSRLVPPRVAINLSPISLKNELFVDWLFPQLSQCAAAGLLLNFEFSEFRAIRHFNIIKTFADRIKPMGHGVGIDHFGQGLTHYGYLKSLLPNYVKIHRAITNDMHNDQDDTSFFVSTLCTIAHSLDIRVIIEGVETEQQWQTVTALPIDAVQGYFIRRPEPVL</sequence>
<keyword evidence="1" id="KW-1133">Transmembrane helix</keyword>
<dbReference type="Pfam" id="PF00563">
    <property type="entry name" value="EAL"/>
    <property type="match status" value="1"/>
</dbReference>
<dbReference type="InterPro" id="IPR029787">
    <property type="entry name" value="Nucleotide_cyclase"/>
</dbReference>
<dbReference type="PANTHER" id="PTHR33121:SF79">
    <property type="entry name" value="CYCLIC DI-GMP PHOSPHODIESTERASE PDED-RELATED"/>
    <property type="match status" value="1"/>
</dbReference>
<dbReference type="GO" id="GO:0071111">
    <property type="term" value="F:cyclic-guanylate-specific phosphodiesterase activity"/>
    <property type="evidence" value="ECO:0007669"/>
    <property type="project" value="InterPro"/>
</dbReference>
<accession>A0A7T5VAP0</accession>
<evidence type="ECO:0000259" key="2">
    <source>
        <dbReference type="PROSITE" id="PS50883"/>
    </source>
</evidence>
<dbReference type="GO" id="GO:0016020">
    <property type="term" value="C:membrane"/>
    <property type="evidence" value="ECO:0007669"/>
    <property type="project" value="InterPro"/>
</dbReference>
<dbReference type="SUPFAM" id="SSF55073">
    <property type="entry name" value="Nucleotide cyclase"/>
    <property type="match status" value="1"/>
</dbReference>
<organism evidence="5 6">
    <name type="scientific">Desulfobulbus oligotrophicus</name>
    <dbReference type="NCBI Taxonomy" id="1909699"/>
    <lineage>
        <taxon>Bacteria</taxon>
        <taxon>Pseudomonadati</taxon>
        <taxon>Thermodesulfobacteriota</taxon>
        <taxon>Desulfobulbia</taxon>
        <taxon>Desulfobulbales</taxon>
        <taxon>Desulfobulbaceae</taxon>
        <taxon>Desulfobulbus</taxon>
    </lineage>
</organism>
<dbReference type="Pfam" id="PF16448">
    <property type="entry name" value="LapD_MoxY_N"/>
    <property type="match status" value="1"/>
</dbReference>
<dbReference type="PANTHER" id="PTHR33121">
    <property type="entry name" value="CYCLIC DI-GMP PHOSPHODIESTERASE PDEF"/>
    <property type="match status" value="1"/>
</dbReference>
<feature type="domain" description="GGDEF" evidence="4">
    <location>
        <begin position="266"/>
        <end position="402"/>
    </location>
</feature>
<dbReference type="Pfam" id="PF00990">
    <property type="entry name" value="GGDEF"/>
    <property type="match status" value="1"/>
</dbReference>
<name>A0A7T5VAP0_9BACT</name>
<evidence type="ECO:0000313" key="5">
    <source>
        <dbReference type="EMBL" id="QQG64395.1"/>
    </source>
</evidence>
<evidence type="ECO:0000313" key="6">
    <source>
        <dbReference type="Proteomes" id="UP000596092"/>
    </source>
</evidence>
<dbReference type="EMBL" id="CP054140">
    <property type="protein sequence ID" value="QQG64395.1"/>
    <property type="molecule type" value="Genomic_DNA"/>
</dbReference>
<dbReference type="RefSeq" id="WP_199263228.1">
    <property type="nucleotide sequence ID" value="NZ_CP054140.1"/>
</dbReference>
<dbReference type="InterPro" id="IPR001633">
    <property type="entry name" value="EAL_dom"/>
</dbReference>
<reference evidence="5 6" key="1">
    <citation type="submission" date="2020-05" db="EMBL/GenBank/DDBJ databases">
        <title>Complete genome of Desulfobulbus oligotrophicus.</title>
        <authorList>
            <person name="Podar M."/>
        </authorList>
    </citation>
    <scope>NUCLEOTIDE SEQUENCE [LARGE SCALE GENOMIC DNA]</scope>
    <source>
        <strain evidence="5 6">Prop6</strain>
    </source>
</reference>
<dbReference type="InterPro" id="IPR000160">
    <property type="entry name" value="GGDEF_dom"/>
</dbReference>
<gene>
    <name evidence="5" type="ORF">HP555_00230</name>
</gene>
<dbReference type="SUPFAM" id="SSF141868">
    <property type="entry name" value="EAL domain-like"/>
    <property type="match status" value="1"/>
</dbReference>
<dbReference type="InterPro" id="IPR003660">
    <property type="entry name" value="HAMP_dom"/>
</dbReference>
<protein>
    <submittedName>
        <fullName evidence="5">EAL domain-containing protein</fullName>
    </submittedName>
</protein>
<dbReference type="InterPro" id="IPR050706">
    <property type="entry name" value="Cyclic-di-GMP_PDE-like"/>
</dbReference>
<dbReference type="InterPro" id="IPR042461">
    <property type="entry name" value="LapD_MoxY_peri_C"/>
</dbReference>
<proteinExistence type="predicted"/>
<dbReference type="AlphaFoldDB" id="A0A7T5VAP0"/>
<keyword evidence="6" id="KW-1185">Reference proteome</keyword>
<feature type="domain" description="HAMP" evidence="3">
    <location>
        <begin position="172"/>
        <end position="224"/>
    </location>
</feature>
<dbReference type="PROSITE" id="PS50885">
    <property type="entry name" value="HAMP"/>
    <property type="match status" value="1"/>
</dbReference>
<feature type="domain" description="EAL" evidence="2">
    <location>
        <begin position="410"/>
        <end position="652"/>
    </location>
</feature>
<keyword evidence="1" id="KW-0472">Membrane</keyword>
<dbReference type="Proteomes" id="UP000596092">
    <property type="component" value="Chromosome"/>
</dbReference>
<dbReference type="NCBIfam" id="TIGR00254">
    <property type="entry name" value="GGDEF"/>
    <property type="match status" value="1"/>
</dbReference>
<feature type="transmembrane region" description="Helical" evidence="1">
    <location>
        <begin position="7"/>
        <end position="25"/>
    </location>
</feature>
<dbReference type="Gene3D" id="6.20.270.20">
    <property type="entry name" value="LapD/MoxY periplasmic domain"/>
    <property type="match status" value="1"/>
</dbReference>
<evidence type="ECO:0000259" key="3">
    <source>
        <dbReference type="PROSITE" id="PS50885"/>
    </source>
</evidence>
<dbReference type="SMART" id="SM00052">
    <property type="entry name" value="EAL"/>
    <property type="match status" value="1"/>
</dbReference>
<dbReference type="CDD" id="cd01949">
    <property type="entry name" value="GGDEF"/>
    <property type="match status" value="1"/>
</dbReference>
<dbReference type="PROSITE" id="PS50883">
    <property type="entry name" value="EAL"/>
    <property type="match status" value="1"/>
</dbReference>
<dbReference type="CDD" id="cd01948">
    <property type="entry name" value="EAL"/>
    <property type="match status" value="1"/>
</dbReference>
<dbReference type="KEGG" id="dog:HP555_00230"/>